<feature type="compositionally biased region" description="Polar residues" evidence="8">
    <location>
        <begin position="635"/>
        <end position="660"/>
    </location>
</feature>
<dbReference type="EMBL" id="KN838559">
    <property type="protein sequence ID" value="KIK05491.1"/>
    <property type="molecule type" value="Genomic_DNA"/>
</dbReference>
<dbReference type="GO" id="GO:0003676">
    <property type="term" value="F:nucleic acid binding"/>
    <property type="evidence" value="ECO:0007669"/>
    <property type="project" value="InterPro"/>
</dbReference>
<dbReference type="GO" id="GO:0005634">
    <property type="term" value="C:nucleus"/>
    <property type="evidence" value="ECO:0007669"/>
    <property type="project" value="UniProtKB-SubCell"/>
</dbReference>
<sequence>MERAREVLKDVFGFQSFRLSQEKAISRLVVDNKNALVVFPTGGGKSLVYQVPALCLDGLTLVISPLIALMKDQVDSLVSRGVNAASLDSTQPPERSKWIKEEVLAGKMKILYVAPERLNNEGFVNMMIKVKISLLAVDEAHSRFAEELDVERVLCLTATATPSVSADICSSFLIAKEGVFSTPVFRPNLSLRIEVAETLDEKINRIVPLLKTRTGPSIIYVTLQKQTEEVANYLMPHGIDAMVYHAGLPSEQREKIQIAFMGSKDGVVVCTIAFGMGIDKGNQVIHLYMPKTLENYSQEVGRAGRDGMTSTCVLFLSSLDIPTLEGFCRGDTCSKRDLELWLQEVATKVPAPDGTLDFNHYKQGKELANVLGLCYAHLELDHDYIRAITPFYSIYEITPLDSSRIFSDNSQIGKVIRTYWRRKGVAGKHEVDIVDAASRAGVDRADMARHISNWELDGSAEVKASQVRARYTLLKPFEKTAASIRALADEMHTRMLKQEEDSVEKLRQVIAFATDDDCLAHNLAKHFGNEDAVPNGTCGSCTFCTTGQSVEFTLKPPTVIHPKQIQAILDACPIRDDPRLLARMAFGVTSPRLTANKWSTSHALFGSMVNVDFGHLVEAFDTECKKVGYQSLEVTTATPSSSKKRSQPQISSDNSNTAKFNNRGRGDSRYKRGRRN</sequence>
<dbReference type="SMART" id="SM00490">
    <property type="entry name" value="HELICc"/>
    <property type="match status" value="1"/>
</dbReference>
<dbReference type="Pfam" id="PF00270">
    <property type="entry name" value="DEAD"/>
    <property type="match status" value="1"/>
</dbReference>
<dbReference type="InterPro" id="IPR001650">
    <property type="entry name" value="Helicase_C-like"/>
</dbReference>
<reference evidence="12" key="2">
    <citation type="submission" date="2015-01" db="EMBL/GenBank/DDBJ databases">
        <title>Evolutionary Origins and Diversification of the Mycorrhizal Mutualists.</title>
        <authorList>
            <consortium name="DOE Joint Genome Institute"/>
            <consortium name="Mycorrhizal Genomics Consortium"/>
            <person name="Kohler A."/>
            <person name="Kuo A."/>
            <person name="Nagy L.G."/>
            <person name="Floudas D."/>
            <person name="Copeland A."/>
            <person name="Barry K.W."/>
            <person name="Cichocki N."/>
            <person name="Veneault-Fourrey C."/>
            <person name="LaButti K."/>
            <person name="Lindquist E.A."/>
            <person name="Lipzen A."/>
            <person name="Lundell T."/>
            <person name="Morin E."/>
            <person name="Murat C."/>
            <person name="Riley R."/>
            <person name="Ohm R."/>
            <person name="Sun H."/>
            <person name="Tunlid A."/>
            <person name="Henrissat B."/>
            <person name="Grigoriev I.V."/>
            <person name="Hibbett D.S."/>
            <person name="Martin F."/>
        </authorList>
    </citation>
    <scope>NUCLEOTIDE SEQUENCE [LARGE SCALE GENOMIC DNA]</scope>
    <source>
        <strain evidence="12">LaAM-08-1</strain>
    </source>
</reference>
<dbReference type="HOGENOM" id="CLU_001103_9_2_1"/>
<evidence type="ECO:0000256" key="7">
    <source>
        <dbReference type="RuleBase" id="RU364117"/>
    </source>
</evidence>
<comment type="catalytic activity">
    <reaction evidence="7">
        <text>ATP + H2O = ADP + phosphate + H(+)</text>
        <dbReference type="Rhea" id="RHEA:13065"/>
        <dbReference type="ChEBI" id="CHEBI:15377"/>
        <dbReference type="ChEBI" id="CHEBI:15378"/>
        <dbReference type="ChEBI" id="CHEBI:30616"/>
        <dbReference type="ChEBI" id="CHEBI:43474"/>
        <dbReference type="ChEBI" id="CHEBI:456216"/>
    </reaction>
</comment>
<keyword evidence="7" id="KW-0539">Nucleus</keyword>
<evidence type="ECO:0000259" key="9">
    <source>
        <dbReference type="PROSITE" id="PS51192"/>
    </source>
</evidence>
<feature type="domain" description="Helicase C-terminal" evidence="10">
    <location>
        <begin position="202"/>
        <end position="346"/>
    </location>
</feature>
<dbReference type="PROSITE" id="PS51194">
    <property type="entry name" value="HELICASE_CTER"/>
    <property type="match status" value="1"/>
</dbReference>
<evidence type="ECO:0000259" key="10">
    <source>
        <dbReference type="PROSITE" id="PS51194"/>
    </source>
</evidence>
<dbReference type="InterPro" id="IPR036388">
    <property type="entry name" value="WH-like_DNA-bd_sf"/>
</dbReference>
<dbReference type="InterPro" id="IPR011545">
    <property type="entry name" value="DEAD/DEAH_box_helicase_dom"/>
</dbReference>
<dbReference type="Gene3D" id="3.40.50.300">
    <property type="entry name" value="P-loop containing nucleotide triphosphate hydrolases"/>
    <property type="match status" value="2"/>
</dbReference>
<keyword evidence="4 7" id="KW-0347">Helicase</keyword>
<dbReference type="GO" id="GO:0005694">
    <property type="term" value="C:chromosome"/>
    <property type="evidence" value="ECO:0007669"/>
    <property type="project" value="TreeGrafter"/>
</dbReference>
<dbReference type="GO" id="GO:0009378">
    <property type="term" value="F:four-way junction helicase activity"/>
    <property type="evidence" value="ECO:0007669"/>
    <property type="project" value="TreeGrafter"/>
</dbReference>
<dbReference type="SUPFAM" id="SSF52540">
    <property type="entry name" value="P-loop containing nucleoside triphosphate hydrolases"/>
    <property type="match status" value="1"/>
</dbReference>
<dbReference type="Gene3D" id="1.10.10.10">
    <property type="entry name" value="Winged helix-like DNA-binding domain superfamily/Winged helix DNA-binding domain"/>
    <property type="match status" value="1"/>
</dbReference>
<dbReference type="InterPro" id="IPR014001">
    <property type="entry name" value="Helicase_ATP-bd"/>
</dbReference>
<proteinExistence type="inferred from homology"/>
<evidence type="ECO:0000256" key="8">
    <source>
        <dbReference type="SAM" id="MobiDB-lite"/>
    </source>
</evidence>
<dbReference type="PANTHER" id="PTHR13710">
    <property type="entry name" value="DNA HELICASE RECQ FAMILY MEMBER"/>
    <property type="match status" value="1"/>
</dbReference>
<dbReference type="GO" id="GO:0000724">
    <property type="term" value="P:double-strand break repair via homologous recombination"/>
    <property type="evidence" value="ECO:0007669"/>
    <property type="project" value="TreeGrafter"/>
</dbReference>
<dbReference type="PANTHER" id="PTHR13710:SF120">
    <property type="entry name" value="BIFUNCTIONAL 3'-5' EXONUCLEASE_ATP-DEPENDENT HELICASE WRN"/>
    <property type="match status" value="1"/>
</dbReference>
<dbReference type="InterPro" id="IPR032284">
    <property type="entry name" value="RecQ_Zn-bd"/>
</dbReference>
<dbReference type="STRING" id="1095629.A0A0C9XKF4"/>
<dbReference type="GO" id="GO:0005737">
    <property type="term" value="C:cytoplasm"/>
    <property type="evidence" value="ECO:0007669"/>
    <property type="project" value="TreeGrafter"/>
</dbReference>
<accession>A0A0C9XKF4</accession>
<gene>
    <name evidence="11" type="ORF">K443DRAFT_130327</name>
</gene>
<feature type="region of interest" description="Disordered" evidence="8">
    <location>
        <begin position="635"/>
        <end position="676"/>
    </location>
</feature>
<dbReference type="GO" id="GO:0005524">
    <property type="term" value="F:ATP binding"/>
    <property type="evidence" value="ECO:0007669"/>
    <property type="project" value="UniProtKB-KW"/>
</dbReference>
<comment type="similarity">
    <text evidence="1 7">Belongs to the helicase family. RecQ subfamily.</text>
</comment>
<evidence type="ECO:0000313" key="12">
    <source>
        <dbReference type="Proteomes" id="UP000054477"/>
    </source>
</evidence>
<dbReference type="Pfam" id="PF16124">
    <property type="entry name" value="RecQ_Zn_bind"/>
    <property type="match status" value="1"/>
</dbReference>
<dbReference type="OrthoDB" id="2507344at2759"/>
<dbReference type="EC" id="5.6.2.4" evidence="7"/>
<dbReference type="AlphaFoldDB" id="A0A0C9XKF4"/>
<organism evidence="11 12">
    <name type="scientific">Laccaria amethystina LaAM-08-1</name>
    <dbReference type="NCBI Taxonomy" id="1095629"/>
    <lineage>
        <taxon>Eukaryota</taxon>
        <taxon>Fungi</taxon>
        <taxon>Dikarya</taxon>
        <taxon>Basidiomycota</taxon>
        <taxon>Agaricomycotina</taxon>
        <taxon>Agaricomycetes</taxon>
        <taxon>Agaricomycetidae</taxon>
        <taxon>Agaricales</taxon>
        <taxon>Agaricineae</taxon>
        <taxon>Hydnangiaceae</taxon>
        <taxon>Laccaria</taxon>
    </lineage>
</organism>
<dbReference type="InterPro" id="IPR027417">
    <property type="entry name" value="P-loop_NTPase"/>
</dbReference>
<dbReference type="InterPro" id="IPR004589">
    <property type="entry name" value="DNA_helicase_ATP-dep_RecQ"/>
</dbReference>
<keyword evidence="3 7" id="KW-0378">Hydrolase</keyword>
<evidence type="ECO:0000256" key="5">
    <source>
        <dbReference type="ARBA" id="ARBA00022840"/>
    </source>
</evidence>
<comment type="catalytic activity">
    <reaction evidence="6 7">
        <text>Couples ATP hydrolysis with the unwinding of duplex DNA by translocating in the 3'-5' direction.</text>
        <dbReference type="EC" id="5.6.2.4"/>
    </reaction>
</comment>
<protein>
    <recommendedName>
        <fullName evidence="7">ATP-dependent DNA helicase</fullName>
        <ecNumber evidence="7">5.6.2.4</ecNumber>
    </recommendedName>
</protein>
<evidence type="ECO:0000256" key="6">
    <source>
        <dbReference type="ARBA" id="ARBA00034617"/>
    </source>
</evidence>
<evidence type="ECO:0000256" key="4">
    <source>
        <dbReference type="ARBA" id="ARBA00022806"/>
    </source>
</evidence>
<keyword evidence="2 7" id="KW-0547">Nucleotide-binding</keyword>
<keyword evidence="5 7" id="KW-0067">ATP-binding</keyword>
<dbReference type="NCBIfam" id="TIGR00614">
    <property type="entry name" value="recQ_fam"/>
    <property type="match status" value="1"/>
</dbReference>
<feature type="domain" description="Helicase ATP-binding" evidence="9">
    <location>
        <begin position="26"/>
        <end position="178"/>
    </location>
</feature>
<reference evidence="11 12" key="1">
    <citation type="submission" date="2014-04" db="EMBL/GenBank/DDBJ databases">
        <authorList>
            <consortium name="DOE Joint Genome Institute"/>
            <person name="Kuo A."/>
            <person name="Kohler A."/>
            <person name="Nagy L.G."/>
            <person name="Floudas D."/>
            <person name="Copeland A."/>
            <person name="Barry K.W."/>
            <person name="Cichocki N."/>
            <person name="Veneault-Fourrey C."/>
            <person name="LaButti K."/>
            <person name="Lindquist E.A."/>
            <person name="Lipzen A."/>
            <person name="Lundell T."/>
            <person name="Morin E."/>
            <person name="Murat C."/>
            <person name="Sun H."/>
            <person name="Tunlid A."/>
            <person name="Henrissat B."/>
            <person name="Grigoriev I.V."/>
            <person name="Hibbett D.S."/>
            <person name="Martin F."/>
            <person name="Nordberg H.P."/>
            <person name="Cantor M.N."/>
            <person name="Hua S.X."/>
        </authorList>
    </citation>
    <scope>NUCLEOTIDE SEQUENCE [LARGE SCALE GENOMIC DNA]</scope>
    <source>
        <strain evidence="11 12">LaAM-08-1</strain>
    </source>
</reference>
<dbReference type="GO" id="GO:0016887">
    <property type="term" value="F:ATP hydrolysis activity"/>
    <property type="evidence" value="ECO:0007669"/>
    <property type="project" value="RHEA"/>
</dbReference>
<evidence type="ECO:0000256" key="2">
    <source>
        <dbReference type="ARBA" id="ARBA00022741"/>
    </source>
</evidence>
<dbReference type="GO" id="GO:0043138">
    <property type="term" value="F:3'-5' DNA helicase activity"/>
    <property type="evidence" value="ECO:0007669"/>
    <property type="project" value="UniProtKB-EC"/>
</dbReference>
<dbReference type="SMART" id="SM00487">
    <property type="entry name" value="DEXDc"/>
    <property type="match status" value="1"/>
</dbReference>
<dbReference type="Proteomes" id="UP000054477">
    <property type="component" value="Unassembled WGS sequence"/>
</dbReference>
<evidence type="ECO:0000256" key="1">
    <source>
        <dbReference type="ARBA" id="ARBA00005446"/>
    </source>
</evidence>
<keyword evidence="12" id="KW-1185">Reference proteome</keyword>
<evidence type="ECO:0000313" key="11">
    <source>
        <dbReference type="EMBL" id="KIK05491.1"/>
    </source>
</evidence>
<comment type="subcellular location">
    <subcellularLocation>
        <location evidence="7">Nucleus</location>
    </subcellularLocation>
</comment>
<name>A0A0C9XKF4_9AGAR</name>
<dbReference type="Pfam" id="PF00271">
    <property type="entry name" value="Helicase_C"/>
    <property type="match status" value="1"/>
</dbReference>
<dbReference type="PROSITE" id="PS51192">
    <property type="entry name" value="HELICASE_ATP_BIND_1"/>
    <property type="match status" value="1"/>
</dbReference>
<evidence type="ECO:0000256" key="3">
    <source>
        <dbReference type="ARBA" id="ARBA00022801"/>
    </source>
</evidence>